<feature type="transmembrane region" description="Helical" evidence="1">
    <location>
        <begin position="18"/>
        <end position="36"/>
    </location>
</feature>
<name>A0ABW2G154_9ACTN</name>
<proteinExistence type="predicted"/>
<organism evidence="2 3">
    <name type="scientific">Kitasatospora paranensis</name>
    <dbReference type="NCBI Taxonomy" id="258053"/>
    <lineage>
        <taxon>Bacteria</taxon>
        <taxon>Bacillati</taxon>
        <taxon>Actinomycetota</taxon>
        <taxon>Actinomycetes</taxon>
        <taxon>Kitasatosporales</taxon>
        <taxon>Streptomycetaceae</taxon>
        <taxon>Kitasatospora</taxon>
    </lineage>
</organism>
<keyword evidence="1" id="KW-1133">Transmembrane helix</keyword>
<dbReference type="EMBL" id="JBHTAJ010000038">
    <property type="protein sequence ID" value="MFC7181937.1"/>
    <property type="molecule type" value="Genomic_DNA"/>
</dbReference>
<reference evidence="3" key="1">
    <citation type="journal article" date="2019" name="Int. J. Syst. Evol. Microbiol.">
        <title>The Global Catalogue of Microorganisms (GCM) 10K type strain sequencing project: providing services to taxonomists for standard genome sequencing and annotation.</title>
        <authorList>
            <consortium name="The Broad Institute Genomics Platform"/>
            <consortium name="The Broad Institute Genome Sequencing Center for Infectious Disease"/>
            <person name="Wu L."/>
            <person name="Ma J."/>
        </authorList>
    </citation>
    <scope>NUCLEOTIDE SEQUENCE [LARGE SCALE GENOMIC DNA]</scope>
    <source>
        <strain evidence="3">CGMCC 1.12859</strain>
    </source>
</reference>
<feature type="transmembrane region" description="Helical" evidence="1">
    <location>
        <begin position="189"/>
        <end position="215"/>
    </location>
</feature>
<comment type="caution">
    <text evidence="2">The sequence shown here is derived from an EMBL/GenBank/DDBJ whole genome shotgun (WGS) entry which is preliminary data.</text>
</comment>
<feature type="transmembrane region" description="Helical" evidence="1">
    <location>
        <begin position="82"/>
        <end position="107"/>
    </location>
</feature>
<evidence type="ECO:0000313" key="2">
    <source>
        <dbReference type="EMBL" id="MFC7181937.1"/>
    </source>
</evidence>
<sequence>MNALTRHHLELLLRSRRWLPPFLCYGILLVLGISGGDDPLSGCAYSAGLLLPVTAWCVRIALTAEPAAARACRAAAAGRVRVHLAALLAALITALGPAVAGAAAALLEGTSTRVGPATVAAAAVGATAACLLLGLAVGALGSRPVVADRTYGILLTLGGTVLVLLLPGSPGRTVVRGLVLGARDGRVDLAGGIAPALALSVLLAAAAVAVAAVLADRRSE</sequence>
<keyword evidence="3" id="KW-1185">Reference proteome</keyword>
<dbReference type="RefSeq" id="WP_345707132.1">
    <property type="nucleotide sequence ID" value="NZ_BAABKV010000001.1"/>
</dbReference>
<dbReference type="Proteomes" id="UP001596435">
    <property type="component" value="Unassembled WGS sequence"/>
</dbReference>
<protein>
    <submittedName>
        <fullName evidence="2">ABC transporter</fullName>
    </submittedName>
</protein>
<gene>
    <name evidence="2" type="ORF">ACFQMG_20505</name>
</gene>
<feature type="transmembrane region" description="Helical" evidence="1">
    <location>
        <begin position="119"/>
        <end position="139"/>
    </location>
</feature>
<feature type="transmembrane region" description="Helical" evidence="1">
    <location>
        <begin position="42"/>
        <end position="62"/>
    </location>
</feature>
<accession>A0ABW2G154</accession>
<evidence type="ECO:0000256" key="1">
    <source>
        <dbReference type="SAM" id="Phobius"/>
    </source>
</evidence>
<keyword evidence="1" id="KW-0472">Membrane</keyword>
<keyword evidence="1" id="KW-0812">Transmembrane</keyword>
<evidence type="ECO:0000313" key="3">
    <source>
        <dbReference type="Proteomes" id="UP001596435"/>
    </source>
</evidence>
<feature type="transmembrane region" description="Helical" evidence="1">
    <location>
        <begin position="151"/>
        <end position="169"/>
    </location>
</feature>